<proteinExistence type="predicted"/>
<dbReference type="AlphaFoldDB" id="A0A550BXF7"/>
<dbReference type="Pfam" id="PF12937">
    <property type="entry name" value="F-box-like"/>
    <property type="match status" value="1"/>
</dbReference>
<dbReference type="InterPro" id="IPR036047">
    <property type="entry name" value="F-box-like_dom_sf"/>
</dbReference>
<accession>A0A550BXF7</accession>
<dbReference type="InterPro" id="IPR001810">
    <property type="entry name" value="F-box_dom"/>
</dbReference>
<dbReference type="STRING" id="97359.A0A550BXF7"/>
<dbReference type="EMBL" id="VDMD01000051">
    <property type="protein sequence ID" value="TRM57203.1"/>
    <property type="molecule type" value="Genomic_DNA"/>
</dbReference>
<feature type="region of interest" description="Disordered" evidence="1">
    <location>
        <begin position="1"/>
        <end position="38"/>
    </location>
</feature>
<evidence type="ECO:0000313" key="4">
    <source>
        <dbReference type="Proteomes" id="UP000320762"/>
    </source>
</evidence>
<feature type="domain" description="F-box" evidence="2">
    <location>
        <begin position="51"/>
        <end position="100"/>
    </location>
</feature>
<dbReference type="PROSITE" id="PS50181">
    <property type="entry name" value="FBOX"/>
    <property type="match status" value="1"/>
</dbReference>
<comment type="caution">
    <text evidence="3">The sequence shown here is derived from an EMBL/GenBank/DDBJ whole genome shotgun (WGS) entry which is preliminary data.</text>
</comment>
<evidence type="ECO:0000313" key="3">
    <source>
        <dbReference type="EMBL" id="TRM57203.1"/>
    </source>
</evidence>
<dbReference type="Proteomes" id="UP000320762">
    <property type="component" value="Unassembled WGS sequence"/>
</dbReference>
<dbReference type="SMART" id="SM00256">
    <property type="entry name" value="FBOX"/>
    <property type="match status" value="1"/>
</dbReference>
<keyword evidence="4" id="KW-1185">Reference proteome</keyword>
<evidence type="ECO:0000259" key="2">
    <source>
        <dbReference type="PROSITE" id="PS50181"/>
    </source>
</evidence>
<dbReference type="CDD" id="cd09917">
    <property type="entry name" value="F-box_SF"/>
    <property type="match status" value="1"/>
</dbReference>
<reference evidence="3 4" key="1">
    <citation type="journal article" date="2019" name="New Phytol.">
        <title>Comparative genomics reveals unique wood-decay strategies and fruiting body development in the Schizophyllaceae.</title>
        <authorList>
            <person name="Almasi E."/>
            <person name="Sahu N."/>
            <person name="Krizsan K."/>
            <person name="Balint B."/>
            <person name="Kovacs G.M."/>
            <person name="Kiss B."/>
            <person name="Cseklye J."/>
            <person name="Drula E."/>
            <person name="Henrissat B."/>
            <person name="Nagy I."/>
            <person name="Chovatia M."/>
            <person name="Adam C."/>
            <person name="LaButti K."/>
            <person name="Lipzen A."/>
            <person name="Riley R."/>
            <person name="Grigoriev I.V."/>
            <person name="Nagy L.G."/>
        </authorList>
    </citation>
    <scope>NUCLEOTIDE SEQUENCE [LARGE SCALE GENOMIC DNA]</scope>
    <source>
        <strain evidence="3 4">NL-1724</strain>
    </source>
</reference>
<name>A0A550BXF7_9AGAR</name>
<gene>
    <name evidence="3" type="ORF">BD626DRAFT_574785</name>
</gene>
<evidence type="ECO:0000256" key="1">
    <source>
        <dbReference type="SAM" id="MobiDB-lite"/>
    </source>
</evidence>
<organism evidence="3 4">
    <name type="scientific">Schizophyllum amplum</name>
    <dbReference type="NCBI Taxonomy" id="97359"/>
    <lineage>
        <taxon>Eukaryota</taxon>
        <taxon>Fungi</taxon>
        <taxon>Dikarya</taxon>
        <taxon>Basidiomycota</taxon>
        <taxon>Agaricomycotina</taxon>
        <taxon>Agaricomycetes</taxon>
        <taxon>Agaricomycetidae</taxon>
        <taxon>Agaricales</taxon>
        <taxon>Schizophyllaceae</taxon>
        <taxon>Schizophyllum</taxon>
    </lineage>
</organism>
<dbReference type="OrthoDB" id="2322499at2759"/>
<dbReference type="SUPFAM" id="SSF81383">
    <property type="entry name" value="F-box domain"/>
    <property type="match status" value="1"/>
</dbReference>
<sequence length="648" mass="73811">MSSTDDSTAAAPPRRSSRLKRCASVAVPRNSSPEKRVTKKRRVLSKNFEQNGALKDVPIDILFEIFDYLYAVDLLNLARASKALRCVILDSSFAPVWRAVLANTPKLPPKPEEYDEIDYAERVFGDHCSFCASPEWRTMAWCLMVRFCDKCLRQNFTEVDLTDYNTNVPVLRLREVRDLVPMIYVGSRLYILKKDLKTYNDEYKAVAKRPDALEKWGKVSYARRLSVIAFTDACAEARAAADAPHLEREKKMLEVRRWQIYECFRKTKWEREMQHAQVKLSRHPLVATAEELEDDDIPVIKDEIMRFLEQHKVDRRKKQRSDNLQTYGKFIDAQWDMHISGLPPDAIYPPVCDLILSPQFQKVMEARYFRLHYELRDKIEGLAKEVGEKWKTAKDADLVGIMSKALKRTTTAEELQLATTFFKCNPPDASSKAASGVISAIGYPRILITSHASRAPAQVHSEKNEIVRLLGKTPWNWKGERVVFDAAAHESAREVVSLCGLDPDTATAKDMEARGTWLECTGCCKRGSRRVMQWYQAVRHAQAADRWTRLCTSGKPALKVLSQEDALRAAAARDEQWHVPGTAKQDRRKRSATKAPLARVMCVHCESTGDPEDVMDHLAEKHEIAQALPKDVVVSLDEPEMGEYIVKG</sequence>
<protein>
    <recommendedName>
        <fullName evidence="2">F-box domain-containing protein</fullName>
    </recommendedName>
</protein>